<dbReference type="PROSITE" id="PS50088">
    <property type="entry name" value="ANK_REPEAT"/>
    <property type="match status" value="1"/>
</dbReference>
<reference evidence="4" key="2">
    <citation type="submission" date="2023-05" db="EMBL/GenBank/DDBJ databases">
        <authorList>
            <consortium name="Lawrence Berkeley National Laboratory"/>
            <person name="Steindorff A."/>
            <person name="Hensen N."/>
            <person name="Bonometti L."/>
            <person name="Westerberg I."/>
            <person name="Brannstrom I.O."/>
            <person name="Guillou S."/>
            <person name="Cros-Aarteil S."/>
            <person name="Calhoun S."/>
            <person name="Haridas S."/>
            <person name="Kuo A."/>
            <person name="Mondo S."/>
            <person name="Pangilinan J."/>
            <person name="Riley R."/>
            <person name="Labutti K."/>
            <person name="Andreopoulos B."/>
            <person name="Lipzen A."/>
            <person name="Chen C."/>
            <person name="Yanf M."/>
            <person name="Daum C."/>
            <person name="Ng V."/>
            <person name="Clum A."/>
            <person name="Ohm R."/>
            <person name="Martin F."/>
            <person name="Silar P."/>
            <person name="Natvig D."/>
            <person name="Lalanne C."/>
            <person name="Gautier V."/>
            <person name="Ament-Velasquez S.L."/>
            <person name="Kruys A."/>
            <person name="Hutchinson M.I."/>
            <person name="Powell A.J."/>
            <person name="Barry K."/>
            <person name="Miller A.N."/>
            <person name="Grigoriev I.V."/>
            <person name="Debuchy R."/>
            <person name="Gladieux P."/>
            <person name="Thoren M.H."/>
            <person name="Johannesson H."/>
        </authorList>
    </citation>
    <scope>NUCLEOTIDE SEQUENCE</scope>
    <source>
        <strain evidence="4">CBS 538.74</strain>
    </source>
</reference>
<dbReference type="InterPro" id="IPR002110">
    <property type="entry name" value="Ankyrin_rpt"/>
</dbReference>
<keyword evidence="2 3" id="KW-0040">ANK repeat</keyword>
<dbReference type="PANTHER" id="PTHR23206:SF8">
    <property type="entry name" value="ANKYRIN REPEAT AND KH DOMAIN-CONTAINING 1"/>
    <property type="match status" value="1"/>
</dbReference>
<evidence type="ECO:0000256" key="2">
    <source>
        <dbReference type="ARBA" id="ARBA00023043"/>
    </source>
</evidence>
<keyword evidence="1" id="KW-0677">Repeat</keyword>
<evidence type="ECO:0000256" key="3">
    <source>
        <dbReference type="PROSITE-ProRule" id="PRU00023"/>
    </source>
</evidence>
<dbReference type="EMBL" id="MU857008">
    <property type="protein sequence ID" value="KAK4151603.1"/>
    <property type="molecule type" value="Genomic_DNA"/>
</dbReference>
<protein>
    <submittedName>
        <fullName evidence="4">Uncharacterized protein</fullName>
    </submittedName>
</protein>
<accession>A0AAN6VHG3</accession>
<proteinExistence type="predicted"/>
<dbReference type="PANTHER" id="PTHR23206">
    <property type="entry name" value="MASK PROTEIN"/>
    <property type="match status" value="1"/>
</dbReference>
<dbReference type="AlphaFoldDB" id="A0AAN6VHG3"/>
<keyword evidence="5" id="KW-1185">Reference proteome</keyword>
<dbReference type="SUPFAM" id="SSF48403">
    <property type="entry name" value="Ankyrin repeat"/>
    <property type="match status" value="1"/>
</dbReference>
<dbReference type="Gene3D" id="1.25.40.20">
    <property type="entry name" value="Ankyrin repeat-containing domain"/>
    <property type="match status" value="1"/>
</dbReference>
<feature type="non-terminal residue" evidence="4">
    <location>
        <position position="168"/>
    </location>
</feature>
<evidence type="ECO:0000256" key="1">
    <source>
        <dbReference type="ARBA" id="ARBA00022737"/>
    </source>
</evidence>
<dbReference type="Proteomes" id="UP001302745">
    <property type="component" value="Unassembled WGS sequence"/>
</dbReference>
<dbReference type="GO" id="GO:0005737">
    <property type="term" value="C:cytoplasm"/>
    <property type="evidence" value="ECO:0007669"/>
    <property type="project" value="TreeGrafter"/>
</dbReference>
<dbReference type="InterPro" id="IPR051631">
    <property type="entry name" value="Ankyrin-KH/SAM_domain"/>
</dbReference>
<sequence length="168" mass="18950">MEHRVKPIRDCIETLFGPSGAQSSDEFEACEELYGRVWFKCTKPWCHLFTLGLETAGARQDHVAQHERPFRCAANGCYGHQIGFAKESDLDKHNHRLHSEVTPVEFPSDLSIDIFKVATEGKLEVIQDLVDRGTNVNSRNKKNSTPLFLAATAGHYKVCQWLLEHGAN</sequence>
<feature type="repeat" description="ANK" evidence="3">
    <location>
        <begin position="142"/>
        <end position="168"/>
    </location>
</feature>
<dbReference type="PROSITE" id="PS50297">
    <property type="entry name" value="ANK_REP_REGION"/>
    <property type="match status" value="1"/>
</dbReference>
<gene>
    <name evidence="4" type="ORF">C8A00DRAFT_17015</name>
</gene>
<dbReference type="Pfam" id="PF13637">
    <property type="entry name" value="Ank_4"/>
    <property type="match status" value="1"/>
</dbReference>
<reference evidence="4" key="1">
    <citation type="journal article" date="2023" name="Mol. Phylogenet. Evol.">
        <title>Genome-scale phylogeny and comparative genomics of the fungal order Sordariales.</title>
        <authorList>
            <person name="Hensen N."/>
            <person name="Bonometti L."/>
            <person name="Westerberg I."/>
            <person name="Brannstrom I.O."/>
            <person name="Guillou S."/>
            <person name="Cros-Aarteil S."/>
            <person name="Calhoun S."/>
            <person name="Haridas S."/>
            <person name="Kuo A."/>
            <person name="Mondo S."/>
            <person name="Pangilinan J."/>
            <person name="Riley R."/>
            <person name="LaButti K."/>
            <person name="Andreopoulos B."/>
            <person name="Lipzen A."/>
            <person name="Chen C."/>
            <person name="Yan M."/>
            <person name="Daum C."/>
            <person name="Ng V."/>
            <person name="Clum A."/>
            <person name="Steindorff A."/>
            <person name="Ohm R.A."/>
            <person name="Martin F."/>
            <person name="Silar P."/>
            <person name="Natvig D.O."/>
            <person name="Lalanne C."/>
            <person name="Gautier V."/>
            <person name="Ament-Velasquez S.L."/>
            <person name="Kruys A."/>
            <person name="Hutchinson M.I."/>
            <person name="Powell A.J."/>
            <person name="Barry K."/>
            <person name="Miller A.N."/>
            <person name="Grigoriev I.V."/>
            <person name="Debuchy R."/>
            <person name="Gladieux P."/>
            <person name="Hiltunen Thoren M."/>
            <person name="Johannesson H."/>
        </authorList>
    </citation>
    <scope>NUCLEOTIDE SEQUENCE</scope>
    <source>
        <strain evidence="4">CBS 538.74</strain>
    </source>
</reference>
<organism evidence="4 5">
    <name type="scientific">Chaetomidium leptoderma</name>
    <dbReference type="NCBI Taxonomy" id="669021"/>
    <lineage>
        <taxon>Eukaryota</taxon>
        <taxon>Fungi</taxon>
        <taxon>Dikarya</taxon>
        <taxon>Ascomycota</taxon>
        <taxon>Pezizomycotina</taxon>
        <taxon>Sordariomycetes</taxon>
        <taxon>Sordariomycetidae</taxon>
        <taxon>Sordariales</taxon>
        <taxon>Chaetomiaceae</taxon>
        <taxon>Chaetomidium</taxon>
    </lineage>
</organism>
<evidence type="ECO:0000313" key="4">
    <source>
        <dbReference type="EMBL" id="KAK4151603.1"/>
    </source>
</evidence>
<dbReference type="InterPro" id="IPR036770">
    <property type="entry name" value="Ankyrin_rpt-contain_sf"/>
</dbReference>
<name>A0AAN6VHG3_9PEZI</name>
<evidence type="ECO:0000313" key="5">
    <source>
        <dbReference type="Proteomes" id="UP001302745"/>
    </source>
</evidence>
<comment type="caution">
    <text evidence="4">The sequence shown here is derived from an EMBL/GenBank/DDBJ whole genome shotgun (WGS) entry which is preliminary data.</text>
</comment>